<keyword evidence="1" id="KW-0732">Signal</keyword>
<evidence type="ECO:0000256" key="1">
    <source>
        <dbReference type="SAM" id="SignalP"/>
    </source>
</evidence>
<dbReference type="Proteomes" id="UP001501323">
    <property type="component" value="Unassembled WGS sequence"/>
</dbReference>
<evidence type="ECO:0000313" key="3">
    <source>
        <dbReference type="Proteomes" id="UP001501323"/>
    </source>
</evidence>
<sequence>MTTLTRWIAPAALALGLGFGAAAVPAPVQAQDQLTRVLVDLADVVIRGGTPYYRHGNYGYDDRLVVDRDRYGRRVYYREVPHHDRYRSGPPYGNAYGYYRNGAGSRDAKCNKHGKCKVTYYDPRYDRDGRRDRRHDRDRYYRDRYWDGRRWREDDDRD</sequence>
<comment type="caution">
    <text evidence="2">The sequence shown here is derived from an EMBL/GenBank/DDBJ whole genome shotgun (WGS) entry which is preliminary data.</text>
</comment>
<name>A0ABP9DP26_9GAMM</name>
<dbReference type="RefSeq" id="WP_345293697.1">
    <property type="nucleotide sequence ID" value="NZ_BAABJY010000001.1"/>
</dbReference>
<accession>A0ABP9DP26</accession>
<evidence type="ECO:0000313" key="2">
    <source>
        <dbReference type="EMBL" id="GAA4854591.1"/>
    </source>
</evidence>
<protein>
    <submittedName>
        <fullName evidence="2">Uncharacterized protein</fullName>
    </submittedName>
</protein>
<gene>
    <name evidence="2" type="ORF">GCM10023332_02610</name>
</gene>
<reference evidence="3" key="1">
    <citation type="journal article" date="2019" name="Int. J. Syst. Evol. Microbiol.">
        <title>The Global Catalogue of Microorganisms (GCM) 10K type strain sequencing project: providing services to taxonomists for standard genome sequencing and annotation.</title>
        <authorList>
            <consortium name="The Broad Institute Genomics Platform"/>
            <consortium name="The Broad Institute Genome Sequencing Center for Infectious Disease"/>
            <person name="Wu L."/>
            <person name="Ma J."/>
        </authorList>
    </citation>
    <scope>NUCLEOTIDE SEQUENCE [LARGE SCALE GENOMIC DNA]</scope>
    <source>
        <strain evidence="3">JCM 18392</strain>
    </source>
</reference>
<organism evidence="2 3">
    <name type="scientific">Luteimonas vadosa</name>
    <dbReference type="NCBI Taxonomy" id="1165507"/>
    <lineage>
        <taxon>Bacteria</taxon>
        <taxon>Pseudomonadati</taxon>
        <taxon>Pseudomonadota</taxon>
        <taxon>Gammaproteobacteria</taxon>
        <taxon>Lysobacterales</taxon>
        <taxon>Lysobacteraceae</taxon>
        <taxon>Luteimonas</taxon>
    </lineage>
</organism>
<keyword evidence="3" id="KW-1185">Reference proteome</keyword>
<feature type="signal peptide" evidence="1">
    <location>
        <begin position="1"/>
        <end position="30"/>
    </location>
</feature>
<proteinExistence type="predicted"/>
<feature type="chain" id="PRO_5045905416" evidence="1">
    <location>
        <begin position="31"/>
        <end position="158"/>
    </location>
</feature>
<dbReference type="EMBL" id="BAABJY010000001">
    <property type="protein sequence ID" value="GAA4854591.1"/>
    <property type="molecule type" value="Genomic_DNA"/>
</dbReference>